<sequence>DLGFSPKQVAEQERRLQEWLDQFLGSCEVAQATSSPAPLLVCLELGCGPGSLGRQRSEELMNSLSRSGLAHARLLRVNPRHPAVPLPLKGLAVALPLRARDCLSRLSLLHGVLDLVSFLFLDEEGNGAEVIARRDAPLGFVFRRALVLRSDGSNSSRDNSKHSNNTFSIGSSSNFNNADSNNNNKNSNNSKNSKNHNNNNNNSNSNNKDSSSSSFGEPAVFVVQSVLHEHQTSKPLSAHSLVPAELFFADRDGEPPVVRVHVVGFRFLGRNELMQARLRRVWSLLNELLEVFGSPEYQRKFEAASDRAEAQQVIREVHLRVLPGHGMPMPMGPDSDGLVALRVTQMQGFLQSGKFCAEVRKALDYSVHLSGYGRLLSLPSAKSHNKATAKASAAAGNLALVATGPRAEDDVWTKRHRPAKGLWIAATWTNFAPQEMQWDGSSCWIHSFKVGAQGCESFQLLVDGRWEQAIYPSSPDACPFIEHDLLGPNNRGHGKNWTVGRHPKDLAKPGDPFTIAVAVSSLGAPKRISWQRQRAKKAST</sequence>
<dbReference type="OrthoDB" id="445343at2759"/>
<feature type="non-terminal residue" evidence="2">
    <location>
        <position position="1"/>
    </location>
</feature>
<evidence type="ECO:0000313" key="2">
    <source>
        <dbReference type="EMBL" id="CAE8590627.1"/>
    </source>
</evidence>
<feature type="compositionally biased region" description="Low complexity" evidence="1">
    <location>
        <begin position="171"/>
        <end position="214"/>
    </location>
</feature>
<feature type="region of interest" description="Disordered" evidence="1">
    <location>
        <begin position="151"/>
        <end position="215"/>
    </location>
</feature>
<dbReference type="EMBL" id="CAJNNV010004384">
    <property type="protein sequence ID" value="CAE8590627.1"/>
    <property type="molecule type" value="Genomic_DNA"/>
</dbReference>
<protein>
    <submittedName>
        <fullName evidence="2">Uncharacterized protein</fullName>
    </submittedName>
</protein>
<accession>A0A813DVR8</accession>
<evidence type="ECO:0000313" key="3">
    <source>
        <dbReference type="Proteomes" id="UP000654075"/>
    </source>
</evidence>
<comment type="caution">
    <text evidence="2">The sequence shown here is derived from an EMBL/GenBank/DDBJ whole genome shotgun (WGS) entry which is preliminary data.</text>
</comment>
<dbReference type="PANTHER" id="PTHR42264">
    <property type="entry name" value="EPHRIN_REC_LIKE DOMAIN-CONTAINING PROTEIN"/>
    <property type="match status" value="1"/>
</dbReference>
<dbReference type="AlphaFoldDB" id="A0A813DVR8"/>
<keyword evidence="3" id="KW-1185">Reference proteome</keyword>
<name>A0A813DVR8_POLGL</name>
<gene>
    <name evidence="2" type="ORF">PGLA1383_LOCUS9343</name>
</gene>
<proteinExistence type="predicted"/>
<dbReference type="Proteomes" id="UP000654075">
    <property type="component" value="Unassembled WGS sequence"/>
</dbReference>
<evidence type="ECO:0000256" key="1">
    <source>
        <dbReference type="SAM" id="MobiDB-lite"/>
    </source>
</evidence>
<organism evidence="2 3">
    <name type="scientific">Polarella glacialis</name>
    <name type="common">Dinoflagellate</name>
    <dbReference type="NCBI Taxonomy" id="89957"/>
    <lineage>
        <taxon>Eukaryota</taxon>
        <taxon>Sar</taxon>
        <taxon>Alveolata</taxon>
        <taxon>Dinophyceae</taxon>
        <taxon>Suessiales</taxon>
        <taxon>Suessiaceae</taxon>
        <taxon>Polarella</taxon>
    </lineage>
</organism>
<reference evidence="2" key="1">
    <citation type="submission" date="2021-02" db="EMBL/GenBank/DDBJ databases">
        <authorList>
            <person name="Dougan E. K."/>
            <person name="Rhodes N."/>
            <person name="Thang M."/>
            <person name="Chan C."/>
        </authorList>
    </citation>
    <scope>NUCLEOTIDE SEQUENCE</scope>
</reference>